<protein>
    <submittedName>
        <fullName evidence="1">Uncharacterized protein</fullName>
    </submittedName>
</protein>
<evidence type="ECO:0000313" key="2">
    <source>
        <dbReference type="Proteomes" id="UP000828941"/>
    </source>
</evidence>
<name>A0ACB9LX47_BAUVA</name>
<keyword evidence="2" id="KW-1185">Reference proteome</keyword>
<proteinExistence type="predicted"/>
<dbReference type="EMBL" id="CM039435">
    <property type="protein sequence ID" value="KAI4316255.1"/>
    <property type="molecule type" value="Genomic_DNA"/>
</dbReference>
<evidence type="ECO:0000313" key="1">
    <source>
        <dbReference type="EMBL" id="KAI4316255.1"/>
    </source>
</evidence>
<comment type="caution">
    <text evidence="1">The sequence shown here is derived from an EMBL/GenBank/DDBJ whole genome shotgun (WGS) entry which is preliminary data.</text>
</comment>
<accession>A0ACB9LX47</accession>
<organism evidence="1 2">
    <name type="scientific">Bauhinia variegata</name>
    <name type="common">Purple orchid tree</name>
    <name type="synonym">Phanera variegata</name>
    <dbReference type="NCBI Taxonomy" id="167791"/>
    <lineage>
        <taxon>Eukaryota</taxon>
        <taxon>Viridiplantae</taxon>
        <taxon>Streptophyta</taxon>
        <taxon>Embryophyta</taxon>
        <taxon>Tracheophyta</taxon>
        <taxon>Spermatophyta</taxon>
        <taxon>Magnoliopsida</taxon>
        <taxon>eudicotyledons</taxon>
        <taxon>Gunneridae</taxon>
        <taxon>Pentapetalae</taxon>
        <taxon>rosids</taxon>
        <taxon>fabids</taxon>
        <taxon>Fabales</taxon>
        <taxon>Fabaceae</taxon>
        <taxon>Cercidoideae</taxon>
        <taxon>Cercideae</taxon>
        <taxon>Bauhiniinae</taxon>
        <taxon>Bauhinia</taxon>
    </lineage>
</organism>
<gene>
    <name evidence="1" type="ORF">L6164_024252</name>
</gene>
<reference evidence="1 2" key="1">
    <citation type="journal article" date="2022" name="DNA Res.">
        <title>Chromosomal-level genome assembly of the orchid tree Bauhinia variegata (Leguminosae; Cercidoideae) supports the allotetraploid origin hypothesis of Bauhinia.</title>
        <authorList>
            <person name="Zhong Y."/>
            <person name="Chen Y."/>
            <person name="Zheng D."/>
            <person name="Pang J."/>
            <person name="Liu Y."/>
            <person name="Luo S."/>
            <person name="Meng S."/>
            <person name="Qian L."/>
            <person name="Wei D."/>
            <person name="Dai S."/>
            <person name="Zhou R."/>
        </authorList>
    </citation>
    <scope>NUCLEOTIDE SEQUENCE [LARGE SCALE GENOMIC DNA]</scope>
    <source>
        <strain evidence="1">BV-YZ2020</strain>
    </source>
</reference>
<sequence>MLPQVQITDPENAQIPSQTTHTPRGTGFSASGVVQKVKTNLVFRSKWAELNGAMGDLGTYIPIVLALTLARDLNLGTTLIFTGIYNVITGAVYGVPMPVQPMKSIAAEALSDANFGLPEIMAAGILTGGILMLLGVTGLMQLAYKLIPLCVVRGIQLAQGLSFAFAGVKYIRKVQDLPKSRSIGEWFGLDGLVLSILCVCFIVIVNGAGEDHAGCDGAEEDNAPSYDLGNQQSSRNRRSKVRKIIFSLPSAFIVFIVGVVLAFIRRPEVVREIEFGPSPMQIVKISRHAWKQGFIKGAIPQLPLSILNSVIAVFKLSSDLFPGRDFSVTSLSVTVGLMNLVGSWFGAMPCCHGAGGLAGQYKFGGRSGGCVALLGAAKLILGLVLGSSLAHIFNEFPVGILGVLLFFAGIELAMTCRDMNTKEDAFVMLICTSVSLVGSSAALGFLCGLIFFVLLKLRNWIKGTPLSTIWMQGTS</sequence>
<dbReference type="Proteomes" id="UP000828941">
    <property type="component" value="Chromosome 10"/>
</dbReference>